<protein>
    <submittedName>
        <fullName evidence="1">Uncharacterized protein</fullName>
    </submittedName>
</protein>
<accession>A0A395M0J8</accession>
<proteinExistence type="predicted"/>
<dbReference type="AlphaFoldDB" id="A0A395M0J8"/>
<gene>
    <name evidence="1" type="ORF">D0433_06570</name>
</gene>
<name>A0A395M0J8_9BACT</name>
<dbReference type="PROSITE" id="PS51257">
    <property type="entry name" value="PROKAR_LIPOPROTEIN"/>
    <property type="match status" value="1"/>
</dbReference>
<comment type="caution">
    <text evidence="1">The sequence shown here is derived from an EMBL/GenBank/DDBJ whole genome shotgun (WGS) entry which is preliminary data.</text>
</comment>
<reference evidence="1 2" key="1">
    <citation type="journal article" date="2011" name="ISME J.">
        <title>Community ecology of hot spring cyanobacterial mats: predominant populations and their functional potential.</title>
        <authorList>
            <person name="Klatt C.G."/>
            <person name="Wood J.M."/>
            <person name="Rusch D.B."/>
            <person name="Bateson M.M."/>
            <person name="Hamamura N."/>
            <person name="Heidelberg J.F."/>
            <person name="Grossman A.R."/>
            <person name="Bhaya D."/>
            <person name="Cohan F.M."/>
            <person name="Kuhl M."/>
            <person name="Bryant D.A."/>
            <person name="Ward D.M."/>
        </authorList>
    </citation>
    <scope>NUCLEOTIDE SEQUENCE [LARGE SCALE GENOMIC DNA]</scope>
    <source>
        <strain evidence="1">OS</strain>
    </source>
</reference>
<sequence length="161" mass="18417">MWNRRWKMMWWVWLIVCGCVAPLSESVSPTIENFTETDAAGNILRIDPDDWRIQERFRNEVRVRPPFPNPTANGIVSLIVEYNTTAPLGRIDVLSTNTAGNPIFIARWNVAISFGTEFYRLNLAPLAVSGNLNELRGRLFRIRLLDSFGNLITYGDIKFAD</sequence>
<evidence type="ECO:0000313" key="1">
    <source>
        <dbReference type="EMBL" id="RFM24286.1"/>
    </source>
</evidence>
<dbReference type="EMBL" id="PHFL01000044">
    <property type="protein sequence ID" value="RFM24286.1"/>
    <property type="molecule type" value="Genomic_DNA"/>
</dbReference>
<dbReference type="Proteomes" id="UP000266389">
    <property type="component" value="Unassembled WGS sequence"/>
</dbReference>
<evidence type="ECO:0000313" key="2">
    <source>
        <dbReference type="Proteomes" id="UP000266389"/>
    </source>
</evidence>
<organism evidence="1 2">
    <name type="scientific">Candidatus Thermochlorobacter aerophilus</name>
    <dbReference type="NCBI Taxonomy" id="1868324"/>
    <lineage>
        <taxon>Bacteria</taxon>
        <taxon>Pseudomonadati</taxon>
        <taxon>Chlorobiota</taxon>
        <taxon>Chlorobiia</taxon>
        <taxon>Chlorobiales</taxon>
        <taxon>Candidatus Thermochlorobacteriaceae</taxon>
        <taxon>Candidatus Thermochlorobacter</taxon>
    </lineage>
</organism>